<feature type="transmembrane region" description="Helical" evidence="1">
    <location>
        <begin position="70"/>
        <end position="91"/>
    </location>
</feature>
<accession>A0A7C8YUA5</accession>
<dbReference type="EMBL" id="GISG01056180">
    <property type="protein sequence ID" value="MBA4626335.1"/>
    <property type="molecule type" value="Transcribed_RNA"/>
</dbReference>
<reference evidence="2" key="1">
    <citation type="journal article" date="2013" name="J. Plant Res.">
        <title>Effect of fungi and light on seed germination of three Opuntia species from semiarid lands of central Mexico.</title>
        <authorList>
            <person name="Delgado-Sanchez P."/>
            <person name="Jimenez-Bremont J.F."/>
            <person name="Guerrero-Gonzalez Mde L."/>
            <person name="Flores J."/>
        </authorList>
    </citation>
    <scope>NUCLEOTIDE SEQUENCE</scope>
    <source>
        <tissue evidence="2">Cladode</tissue>
    </source>
</reference>
<organism evidence="2">
    <name type="scientific">Opuntia streptacantha</name>
    <name type="common">Prickly pear cactus</name>
    <name type="synonym">Opuntia cardona</name>
    <dbReference type="NCBI Taxonomy" id="393608"/>
    <lineage>
        <taxon>Eukaryota</taxon>
        <taxon>Viridiplantae</taxon>
        <taxon>Streptophyta</taxon>
        <taxon>Embryophyta</taxon>
        <taxon>Tracheophyta</taxon>
        <taxon>Spermatophyta</taxon>
        <taxon>Magnoliopsida</taxon>
        <taxon>eudicotyledons</taxon>
        <taxon>Gunneridae</taxon>
        <taxon>Pentapetalae</taxon>
        <taxon>Caryophyllales</taxon>
        <taxon>Cactineae</taxon>
        <taxon>Cactaceae</taxon>
        <taxon>Opuntioideae</taxon>
        <taxon>Opuntia</taxon>
    </lineage>
</organism>
<protein>
    <submittedName>
        <fullName evidence="2">Uncharacterized protein</fullName>
    </submittedName>
</protein>
<keyword evidence="1" id="KW-1133">Transmembrane helix</keyword>
<sequence length="99" mass="11673">MLLAIKIRKTKTLIEEIQRKQHLTCVMVDKEKVVIFIVSTQNLKYFSRVSFVRVEINYEKFNWPISRRKLSFFVALPVFSPKLSSAIVVNLDFVTSFLF</sequence>
<keyword evidence="1" id="KW-0472">Membrane</keyword>
<evidence type="ECO:0000256" key="1">
    <source>
        <dbReference type="SAM" id="Phobius"/>
    </source>
</evidence>
<proteinExistence type="predicted"/>
<reference evidence="2" key="2">
    <citation type="submission" date="2020-07" db="EMBL/GenBank/DDBJ databases">
        <authorList>
            <person name="Vera ALvarez R."/>
            <person name="Arias-Moreno D.M."/>
            <person name="Jimenez-Jacinto V."/>
            <person name="Jimenez-Bremont J.F."/>
            <person name="Swaminathan K."/>
            <person name="Moose S.P."/>
            <person name="Guerrero-Gonzalez M.L."/>
            <person name="Marino-Ramirez L."/>
            <person name="Landsman D."/>
            <person name="Rodriguez-Kessler M."/>
            <person name="Delgado-Sanchez P."/>
        </authorList>
    </citation>
    <scope>NUCLEOTIDE SEQUENCE</scope>
    <source>
        <tissue evidence="2">Cladode</tissue>
    </source>
</reference>
<evidence type="ECO:0000313" key="2">
    <source>
        <dbReference type="EMBL" id="MBA4626335.1"/>
    </source>
</evidence>
<keyword evidence="1" id="KW-0812">Transmembrane</keyword>
<name>A0A7C8YUA5_OPUST</name>
<dbReference type="AlphaFoldDB" id="A0A7C8YUA5"/>